<organism evidence="1 2">
    <name type="scientific">Paenibacillus chungangensis</name>
    <dbReference type="NCBI Taxonomy" id="696535"/>
    <lineage>
        <taxon>Bacteria</taxon>
        <taxon>Bacillati</taxon>
        <taxon>Bacillota</taxon>
        <taxon>Bacilli</taxon>
        <taxon>Bacillales</taxon>
        <taxon>Paenibacillaceae</taxon>
        <taxon>Paenibacillus</taxon>
    </lineage>
</organism>
<proteinExistence type="predicted"/>
<dbReference type="EMBL" id="JBHTJZ010000012">
    <property type="protein sequence ID" value="MFD0960005.1"/>
    <property type="molecule type" value="Genomic_DNA"/>
</dbReference>
<name>A0ABW3HRU6_9BACL</name>
<dbReference type="Proteomes" id="UP001596989">
    <property type="component" value="Unassembled WGS sequence"/>
</dbReference>
<evidence type="ECO:0000313" key="2">
    <source>
        <dbReference type="Proteomes" id="UP001596989"/>
    </source>
</evidence>
<sequence length="233" mass="26673">MLLYMIRHADPDYEQGTITPEGHLEAAALADMLEEQGLDHIYTSPLGRAVHTMEYTTQRLHKEYEFLDWTEEITGMYQDIEGIGTVAPFNVPGEFIVNQEPFPTHDNWFENKYFHQNEPLMEKIAQIKQGSDQLLEKHGYKREGGRYRCLRPNKDKIAVFCHGGLGVTWLAHLLQIPISIAWSSFWLAPSSVTTVLMDQRTEQWAVPRCIELGATSHLHKAALPVKFRGLPTI</sequence>
<keyword evidence="2" id="KW-1185">Reference proteome</keyword>
<comment type="caution">
    <text evidence="1">The sequence shown here is derived from an EMBL/GenBank/DDBJ whole genome shotgun (WGS) entry which is preliminary data.</text>
</comment>
<dbReference type="Gene3D" id="3.40.50.1240">
    <property type="entry name" value="Phosphoglycerate mutase-like"/>
    <property type="match status" value="1"/>
</dbReference>
<gene>
    <name evidence="1" type="ORF">ACFQ2I_11425</name>
</gene>
<dbReference type="InterPro" id="IPR013078">
    <property type="entry name" value="His_Pase_superF_clade-1"/>
</dbReference>
<evidence type="ECO:0000313" key="1">
    <source>
        <dbReference type="EMBL" id="MFD0960005.1"/>
    </source>
</evidence>
<dbReference type="RefSeq" id="WP_377564324.1">
    <property type="nucleotide sequence ID" value="NZ_JBHTJZ010000012.1"/>
</dbReference>
<dbReference type="CDD" id="cd07067">
    <property type="entry name" value="HP_PGM_like"/>
    <property type="match status" value="1"/>
</dbReference>
<dbReference type="SUPFAM" id="SSF53254">
    <property type="entry name" value="Phosphoglycerate mutase-like"/>
    <property type="match status" value="1"/>
</dbReference>
<dbReference type="Pfam" id="PF00300">
    <property type="entry name" value="His_Phos_1"/>
    <property type="match status" value="1"/>
</dbReference>
<reference evidence="2" key="1">
    <citation type="journal article" date="2019" name="Int. J. Syst. Evol. Microbiol.">
        <title>The Global Catalogue of Microorganisms (GCM) 10K type strain sequencing project: providing services to taxonomists for standard genome sequencing and annotation.</title>
        <authorList>
            <consortium name="The Broad Institute Genomics Platform"/>
            <consortium name="The Broad Institute Genome Sequencing Center for Infectious Disease"/>
            <person name="Wu L."/>
            <person name="Ma J."/>
        </authorList>
    </citation>
    <scope>NUCLEOTIDE SEQUENCE [LARGE SCALE GENOMIC DNA]</scope>
    <source>
        <strain evidence="2">CCUG 59129</strain>
    </source>
</reference>
<dbReference type="SMART" id="SM00855">
    <property type="entry name" value="PGAM"/>
    <property type="match status" value="1"/>
</dbReference>
<accession>A0ABW3HRU6</accession>
<dbReference type="InterPro" id="IPR029033">
    <property type="entry name" value="His_PPase_superfam"/>
</dbReference>
<protein>
    <submittedName>
        <fullName evidence="1">Histidine phosphatase family protein</fullName>
    </submittedName>
</protein>